<proteinExistence type="inferred from homology"/>
<dbReference type="InterPro" id="IPR029052">
    <property type="entry name" value="Metallo-depent_PP-like"/>
</dbReference>
<dbReference type="Gene3D" id="3.60.21.10">
    <property type="match status" value="1"/>
</dbReference>
<dbReference type="SUPFAM" id="SSF56300">
    <property type="entry name" value="Metallo-dependent phosphatases"/>
    <property type="match status" value="1"/>
</dbReference>
<keyword evidence="3" id="KW-0732">Signal</keyword>
<feature type="domain" description="Capsule synthesis protein CapA" evidence="4">
    <location>
        <begin position="67"/>
        <end position="312"/>
    </location>
</feature>
<evidence type="ECO:0000313" key="6">
    <source>
        <dbReference type="Proteomes" id="UP000295418"/>
    </source>
</evidence>
<evidence type="ECO:0000256" key="3">
    <source>
        <dbReference type="SAM" id="SignalP"/>
    </source>
</evidence>
<dbReference type="CDD" id="cd07381">
    <property type="entry name" value="MPP_CapA"/>
    <property type="match status" value="1"/>
</dbReference>
<feature type="chain" id="PRO_5020670701" evidence="3">
    <location>
        <begin position="27"/>
        <end position="402"/>
    </location>
</feature>
<comment type="similarity">
    <text evidence="1">Belongs to the CapA family.</text>
</comment>
<dbReference type="SMART" id="SM00854">
    <property type="entry name" value="PGA_cap"/>
    <property type="match status" value="1"/>
</dbReference>
<dbReference type="OrthoDB" id="9810906at2"/>
<evidence type="ECO:0000259" key="4">
    <source>
        <dbReference type="SMART" id="SM00854"/>
    </source>
</evidence>
<dbReference type="EMBL" id="SKFG01000003">
    <property type="protein sequence ID" value="TCZ79437.1"/>
    <property type="molecule type" value="Genomic_DNA"/>
</dbReference>
<feature type="region of interest" description="Disordered" evidence="2">
    <location>
        <begin position="32"/>
        <end position="58"/>
    </location>
</feature>
<reference evidence="5 6" key="1">
    <citation type="submission" date="2019-03" db="EMBL/GenBank/DDBJ databases">
        <authorList>
            <person name="Kim M.K.M."/>
        </authorList>
    </citation>
    <scope>NUCLEOTIDE SEQUENCE [LARGE SCALE GENOMIC DNA]</scope>
    <source>
        <strain evidence="5 6">18JY21-1</strain>
    </source>
</reference>
<feature type="compositionally biased region" description="Low complexity" evidence="2">
    <location>
        <begin position="39"/>
        <end position="51"/>
    </location>
</feature>
<dbReference type="PROSITE" id="PS51257">
    <property type="entry name" value="PROKAR_LIPOPROTEIN"/>
    <property type="match status" value="1"/>
</dbReference>
<dbReference type="PANTHER" id="PTHR33393">
    <property type="entry name" value="POLYGLUTAMINE SYNTHESIS ACCESSORY PROTEIN RV0574C-RELATED"/>
    <property type="match status" value="1"/>
</dbReference>
<dbReference type="RefSeq" id="WP_132417095.1">
    <property type="nucleotide sequence ID" value="NZ_SKFG01000003.1"/>
</dbReference>
<dbReference type="InterPro" id="IPR052169">
    <property type="entry name" value="CW_Biosynth-Accessory"/>
</dbReference>
<protein>
    <submittedName>
        <fullName evidence="5">CapA family protein</fullName>
    </submittedName>
</protein>
<sequence length="402" mass="44354">MLRVVKSSRKCMLVVLLIAVISIVGACTSAPKENGQSGARPAPAETTQPTAAPIPTPSPVPITSKITLTAVGDVLLHKAVYRDAAQGDGYNFDPMFDVVKPYLEKADITFANSESIIAGKEIGISDYPMFGSPIEIGETLKSVGVDVVSMANNHAMDKREKGVRAAINNWKQIGVTYTGAYESQEDRDHIRVIEKNGVKVAFVSYTYGTNGIPIPEDKPYLVALLDKETMSKEIRKAKELADVVVVSCHFGVEYQLVPNEEQKDWATFAANEGADIILGHHPHVLQPVDWITRADGSKAFVIYSLGNFIAAQELQEPYRYIGGILNLEIEKVQLGDKVTIEVKNPSFMPTYIDHQKWGKYQIVPLSYVTEQKLPGIGKLKPAIEERMKQWMPELQIENPTKS</sequence>
<dbReference type="AlphaFoldDB" id="A0A4R4EIB2"/>
<evidence type="ECO:0000256" key="1">
    <source>
        <dbReference type="ARBA" id="ARBA00005662"/>
    </source>
</evidence>
<organism evidence="5 6">
    <name type="scientific">Paenibacillus albiflavus</name>
    <dbReference type="NCBI Taxonomy" id="2545760"/>
    <lineage>
        <taxon>Bacteria</taxon>
        <taxon>Bacillati</taxon>
        <taxon>Bacillota</taxon>
        <taxon>Bacilli</taxon>
        <taxon>Bacillales</taxon>
        <taxon>Paenibacillaceae</taxon>
        <taxon>Paenibacillus</taxon>
    </lineage>
</organism>
<dbReference type="InterPro" id="IPR019079">
    <property type="entry name" value="Capsule_synth_CapA"/>
</dbReference>
<evidence type="ECO:0000256" key="2">
    <source>
        <dbReference type="SAM" id="MobiDB-lite"/>
    </source>
</evidence>
<dbReference type="PANTHER" id="PTHR33393:SF12">
    <property type="entry name" value="CAPSULE BIOSYNTHESIS PROTEIN CAPA"/>
    <property type="match status" value="1"/>
</dbReference>
<name>A0A4R4EIB2_9BACL</name>
<accession>A0A4R4EIB2</accession>
<keyword evidence="6" id="KW-1185">Reference proteome</keyword>
<dbReference type="Pfam" id="PF09587">
    <property type="entry name" value="PGA_cap"/>
    <property type="match status" value="1"/>
</dbReference>
<comment type="caution">
    <text evidence="5">The sequence shown here is derived from an EMBL/GenBank/DDBJ whole genome shotgun (WGS) entry which is preliminary data.</text>
</comment>
<feature type="signal peptide" evidence="3">
    <location>
        <begin position="1"/>
        <end position="26"/>
    </location>
</feature>
<evidence type="ECO:0000313" key="5">
    <source>
        <dbReference type="EMBL" id="TCZ79437.1"/>
    </source>
</evidence>
<gene>
    <name evidence="5" type="ORF">E0485_06140</name>
</gene>
<dbReference type="Proteomes" id="UP000295418">
    <property type="component" value="Unassembled WGS sequence"/>
</dbReference>